<feature type="compositionally biased region" description="Basic and acidic residues" evidence="1">
    <location>
        <begin position="53"/>
        <end position="71"/>
    </location>
</feature>
<feature type="compositionally biased region" description="Low complexity" evidence="1">
    <location>
        <begin position="209"/>
        <end position="219"/>
    </location>
</feature>
<protein>
    <submittedName>
        <fullName evidence="2">Uncharacterized protein</fullName>
    </submittedName>
</protein>
<feature type="compositionally biased region" description="Low complexity" evidence="1">
    <location>
        <begin position="128"/>
        <end position="147"/>
    </location>
</feature>
<feature type="region of interest" description="Disordered" evidence="1">
    <location>
        <begin position="53"/>
        <end position="219"/>
    </location>
</feature>
<feature type="compositionally biased region" description="Pro residues" evidence="1">
    <location>
        <begin position="148"/>
        <end position="162"/>
    </location>
</feature>
<sequence>MACADHRSLDLSTKACWQLGSRYEGNIHELGDFRDGAQWSILLEQKDMALKPHERKEKWDQRLIKKPRESENCPSAELSENRQPLEVGSPGQNAEPTCDEGSRKVPLQPSKQVCSPEGGPLPASPWHQNGPAQHQQQQQPSQSSQPQGPLPAPGQPCQPQRPPLGQRAWPHRSLGLRQPCQPQRPLLGPDQQHRPQHLLPAPDQLSQTQRSRLAQPRRPLLALPGSRQRLQSIQTPWHRYPLRSLLTSCHLCRSLLTVWHRCRPLQSWTTQCSCDQPCRAASGQPCQPPRTLTLQPRHCPTSHLSGQCCCSWQALLASRQQSQPRRCLLGQSSCPRQSLVGLKQPQQLVEGPEQSSPPKPALLSPRQSQQKCPRLSPEQSHLPKQPLMGPKKPLRSLLGPDQLRKPQPLLPLPDRPSLLGQPGLAPQPLLRPLCQPRRQSLLDLVPARQPQPSILGHPFRPLRTQWTRNSAPGVARQAPSMKVTMARGGDQNSDDDSVLEAPSSQHSNSRDQLSDCDSESGMDDKMNVESSSRAFLVVDVPRAWGTRTDQTARIKPLAQLGRIHASGLD</sequence>
<dbReference type="AlphaFoldDB" id="A0AAW0HWK9"/>
<comment type="caution">
    <text evidence="2">The sequence shown here is derived from an EMBL/GenBank/DDBJ whole genome shotgun (WGS) entry which is preliminary data.</text>
</comment>
<dbReference type="Proteomes" id="UP001488838">
    <property type="component" value="Unassembled WGS sequence"/>
</dbReference>
<organism evidence="2 3">
    <name type="scientific">Myodes glareolus</name>
    <name type="common">Bank vole</name>
    <name type="synonym">Clethrionomys glareolus</name>
    <dbReference type="NCBI Taxonomy" id="447135"/>
    <lineage>
        <taxon>Eukaryota</taxon>
        <taxon>Metazoa</taxon>
        <taxon>Chordata</taxon>
        <taxon>Craniata</taxon>
        <taxon>Vertebrata</taxon>
        <taxon>Euteleostomi</taxon>
        <taxon>Mammalia</taxon>
        <taxon>Eutheria</taxon>
        <taxon>Euarchontoglires</taxon>
        <taxon>Glires</taxon>
        <taxon>Rodentia</taxon>
        <taxon>Myomorpha</taxon>
        <taxon>Muroidea</taxon>
        <taxon>Cricetidae</taxon>
        <taxon>Arvicolinae</taxon>
        <taxon>Myodes</taxon>
    </lineage>
</organism>
<dbReference type="EMBL" id="JBBHLL010000301">
    <property type="protein sequence ID" value="KAK7806449.1"/>
    <property type="molecule type" value="Genomic_DNA"/>
</dbReference>
<reference evidence="2 3" key="1">
    <citation type="journal article" date="2023" name="bioRxiv">
        <title>Conserved and derived expression patterns and positive selection on dental genes reveal complex evolutionary context of ever-growing rodent molars.</title>
        <authorList>
            <person name="Calamari Z.T."/>
            <person name="Song A."/>
            <person name="Cohen E."/>
            <person name="Akter M."/>
            <person name="Roy R.D."/>
            <person name="Hallikas O."/>
            <person name="Christensen M.M."/>
            <person name="Li P."/>
            <person name="Marangoni P."/>
            <person name="Jernvall J."/>
            <person name="Klein O.D."/>
        </authorList>
    </citation>
    <scope>NUCLEOTIDE SEQUENCE [LARGE SCALE GENOMIC DNA]</scope>
    <source>
        <strain evidence="2">V071</strain>
    </source>
</reference>
<proteinExistence type="predicted"/>
<gene>
    <name evidence="2" type="ORF">U0070_017986</name>
</gene>
<evidence type="ECO:0000256" key="1">
    <source>
        <dbReference type="SAM" id="MobiDB-lite"/>
    </source>
</evidence>
<evidence type="ECO:0000313" key="3">
    <source>
        <dbReference type="Proteomes" id="UP001488838"/>
    </source>
</evidence>
<name>A0AAW0HWK9_MYOGA</name>
<feature type="compositionally biased region" description="Low complexity" evidence="1">
    <location>
        <begin position="415"/>
        <end position="424"/>
    </location>
</feature>
<evidence type="ECO:0000313" key="2">
    <source>
        <dbReference type="EMBL" id="KAK7806449.1"/>
    </source>
</evidence>
<accession>A0AAW0HWK9</accession>
<feature type="region of interest" description="Disordered" evidence="1">
    <location>
        <begin position="346"/>
        <end position="424"/>
    </location>
</feature>
<keyword evidence="3" id="KW-1185">Reference proteome</keyword>
<feature type="region of interest" description="Disordered" evidence="1">
    <location>
        <begin position="485"/>
        <end position="532"/>
    </location>
</feature>